<reference evidence="2" key="3">
    <citation type="submission" date="2022-06" db="EMBL/GenBank/DDBJ databases">
        <title>Genomic Encyclopedia of Type Strains, Phase III (KMG-III): the genomes of soil and plant-associated and newly described type strains.</title>
        <authorList>
            <person name="Whitman W."/>
        </authorList>
    </citation>
    <scope>NUCLEOTIDE SEQUENCE</scope>
    <source>
        <strain evidence="2">CPCC 202695</strain>
    </source>
</reference>
<evidence type="ECO:0000313" key="3">
    <source>
        <dbReference type="EMBL" id="SDT35916.1"/>
    </source>
</evidence>
<feature type="domain" description="DUF305" evidence="1">
    <location>
        <begin position="65"/>
        <end position="215"/>
    </location>
</feature>
<dbReference type="EMBL" id="SODL02000002">
    <property type="protein sequence ID" value="MCP2367210.1"/>
    <property type="molecule type" value="Genomic_DNA"/>
</dbReference>
<dbReference type="AlphaFoldDB" id="A0A1H1ZRM8"/>
<evidence type="ECO:0000259" key="1">
    <source>
        <dbReference type="Pfam" id="PF03713"/>
    </source>
</evidence>
<dbReference type="STRING" id="589382.SAMN04489721_3289"/>
<dbReference type="RefSeq" id="WP_092674800.1">
    <property type="nucleotide sequence ID" value="NZ_BMDN01000002.1"/>
</dbReference>
<dbReference type="InterPro" id="IPR005183">
    <property type="entry name" value="DUF305_CopM-like"/>
</dbReference>
<dbReference type="OrthoDB" id="26872at2"/>
<dbReference type="PANTHER" id="PTHR36933">
    <property type="entry name" value="SLL0788 PROTEIN"/>
    <property type="match status" value="1"/>
</dbReference>
<reference evidence="3" key="2">
    <citation type="submission" date="2016-10" db="EMBL/GenBank/DDBJ databases">
        <authorList>
            <person name="de Groot N.N."/>
        </authorList>
    </citation>
    <scope>NUCLEOTIDE SEQUENCE [LARGE SCALE GENOMIC DNA]</scope>
    <source>
        <strain evidence="3">CPCC 202695</strain>
    </source>
</reference>
<accession>A0A1H1ZRM8</accession>
<dbReference type="Pfam" id="PF03713">
    <property type="entry name" value="DUF305"/>
    <property type="match status" value="1"/>
</dbReference>
<reference evidence="4" key="1">
    <citation type="submission" date="2016-10" db="EMBL/GenBank/DDBJ databases">
        <authorList>
            <person name="Varghese N."/>
            <person name="Submissions S."/>
        </authorList>
    </citation>
    <scope>NUCLEOTIDE SEQUENCE [LARGE SCALE GENOMIC DNA]</scope>
    <source>
        <strain evidence="4">CPCC 202695</strain>
    </source>
</reference>
<sequence length="219" mass="23290">MFRRSAHPAVRLSAIAAGGALVLALSGCIVVNPGGGDGDRDDMHDGMGDGMHDQSSEWEDVSRADVMFAQMMIPHHEQAIEMSQFILADDGVRPEVLQLALDIEAAQAPEIELMESWLDEWGVPSMGGDGRGAAGGMGGSGMGGMLSDAEMDELESADGAEAERLYLEGMIEHHEGAIAMAERHQDRGEDDDVLELSASIIVSQAAEIERMEGLLADLD</sequence>
<dbReference type="Proteomes" id="UP000893823">
    <property type="component" value="Unassembled WGS sequence"/>
</dbReference>
<dbReference type="PANTHER" id="PTHR36933:SF1">
    <property type="entry name" value="SLL0788 PROTEIN"/>
    <property type="match status" value="1"/>
</dbReference>
<dbReference type="PROSITE" id="PS51257">
    <property type="entry name" value="PROKAR_LIPOPROTEIN"/>
    <property type="match status" value="1"/>
</dbReference>
<gene>
    <name evidence="2" type="ORF">BCL57_001364</name>
    <name evidence="3" type="ORF">SAMN04489721_3289</name>
</gene>
<proteinExistence type="predicted"/>
<protein>
    <submittedName>
        <fullName evidence="3">Uncharacterized conserved protein, DUF305 family</fullName>
    </submittedName>
    <submittedName>
        <fullName evidence="2">Uncharacterized protein (DUF305 family)</fullName>
    </submittedName>
</protein>
<organism evidence="3 4">
    <name type="scientific">Agromyces flavus</name>
    <dbReference type="NCBI Taxonomy" id="589382"/>
    <lineage>
        <taxon>Bacteria</taxon>
        <taxon>Bacillati</taxon>
        <taxon>Actinomycetota</taxon>
        <taxon>Actinomycetes</taxon>
        <taxon>Micrococcales</taxon>
        <taxon>Microbacteriaceae</taxon>
        <taxon>Agromyces</taxon>
    </lineage>
</organism>
<name>A0A1H1ZRM8_9MICO</name>
<dbReference type="EMBL" id="LT629755">
    <property type="protein sequence ID" value="SDT35916.1"/>
    <property type="molecule type" value="Genomic_DNA"/>
</dbReference>
<keyword evidence="5" id="KW-1185">Reference proteome</keyword>
<dbReference type="Gene3D" id="1.20.1260.10">
    <property type="match status" value="1"/>
</dbReference>
<evidence type="ECO:0000313" key="4">
    <source>
        <dbReference type="Proteomes" id="UP000199482"/>
    </source>
</evidence>
<evidence type="ECO:0000313" key="2">
    <source>
        <dbReference type="EMBL" id="MCP2367210.1"/>
    </source>
</evidence>
<dbReference type="Proteomes" id="UP000199482">
    <property type="component" value="Chromosome I"/>
</dbReference>
<dbReference type="InterPro" id="IPR012347">
    <property type="entry name" value="Ferritin-like"/>
</dbReference>
<evidence type="ECO:0000313" key="5">
    <source>
        <dbReference type="Proteomes" id="UP000893823"/>
    </source>
</evidence>